<dbReference type="GO" id="GO:0048038">
    <property type="term" value="F:quinone binding"/>
    <property type="evidence" value="ECO:0007669"/>
    <property type="project" value="TreeGrafter"/>
</dbReference>
<evidence type="ECO:0000256" key="2">
    <source>
        <dbReference type="ARBA" id="ARBA00023002"/>
    </source>
</evidence>
<dbReference type="PRINTS" id="PR00081">
    <property type="entry name" value="GDHRDH"/>
</dbReference>
<dbReference type="PROSITE" id="PS00061">
    <property type="entry name" value="ADH_SHORT"/>
    <property type="match status" value="1"/>
</dbReference>
<reference evidence="4" key="1">
    <citation type="submission" date="2016-12" db="EMBL/GenBank/DDBJ databases">
        <authorList>
            <person name="Brunel B."/>
        </authorList>
    </citation>
    <scope>NUCLEOTIDE SEQUENCE [LARGE SCALE GENOMIC DNA]</scope>
</reference>
<dbReference type="EMBL" id="FUIG01000060">
    <property type="protein sequence ID" value="SJM34794.1"/>
    <property type="molecule type" value="Genomic_DNA"/>
</dbReference>
<dbReference type="GO" id="GO:0006633">
    <property type="term" value="P:fatty acid biosynthetic process"/>
    <property type="evidence" value="ECO:0007669"/>
    <property type="project" value="TreeGrafter"/>
</dbReference>
<dbReference type="InterPro" id="IPR002347">
    <property type="entry name" value="SDR_fam"/>
</dbReference>
<dbReference type="InterPro" id="IPR036291">
    <property type="entry name" value="NAD(P)-bd_dom_sf"/>
</dbReference>
<dbReference type="CDD" id="cd05233">
    <property type="entry name" value="SDR_c"/>
    <property type="match status" value="1"/>
</dbReference>
<dbReference type="GO" id="GO:0016616">
    <property type="term" value="F:oxidoreductase activity, acting on the CH-OH group of donors, NAD or NADP as acceptor"/>
    <property type="evidence" value="ECO:0007669"/>
    <property type="project" value="TreeGrafter"/>
</dbReference>
<dbReference type="Gene3D" id="3.40.50.720">
    <property type="entry name" value="NAD(P)-binding Rossmann-like Domain"/>
    <property type="match status" value="1"/>
</dbReference>
<dbReference type="InterPro" id="IPR020904">
    <property type="entry name" value="Sc_DH/Rdtase_CS"/>
</dbReference>
<comment type="similarity">
    <text evidence="1">Belongs to the short-chain dehydrogenases/reductases (SDR) family.</text>
</comment>
<protein>
    <submittedName>
        <fullName evidence="3">Short-chain dehydrogenase</fullName>
    </submittedName>
</protein>
<proteinExistence type="inferred from homology"/>
<organism evidence="3 4">
    <name type="scientific">Mesorhizobium delmotii</name>
    <dbReference type="NCBI Taxonomy" id="1631247"/>
    <lineage>
        <taxon>Bacteria</taxon>
        <taxon>Pseudomonadati</taxon>
        <taxon>Pseudomonadota</taxon>
        <taxon>Alphaproteobacteria</taxon>
        <taxon>Hyphomicrobiales</taxon>
        <taxon>Phyllobacteriaceae</taxon>
        <taxon>Mesorhizobium</taxon>
    </lineage>
</organism>
<dbReference type="Proteomes" id="UP000245698">
    <property type="component" value="Unassembled WGS sequence"/>
</dbReference>
<name>A0A2P9AUC9_9HYPH</name>
<evidence type="ECO:0000256" key="1">
    <source>
        <dbReference type="ARBA" id="ARBA00006484"/>
    </source>
</evidence>
<gene>
    <name evidence="3" type="ORF">BQ8482_500003</name>
</gene>
<keyword evidence="4" id="KW-1185">Reference proteome</keyword>
<dbReference type="PRINTS" id="PR00080">
    <property type="entry name" value="SDRFAMILY"/>
</dbReference>
<evidence type="ECO:0000313" key="3">
    <source>
        <dbReference type="EMBL" id="SJM34794.1"/>
    </source>
</evidence>
<dbReference type="RefSeq" id="WP_165848801.1">
    <property type="nucleotide sequence ID" value="NZ_FUIG01000060.1"/>
</dbReference>
<sequence length="268" mass="28717">MSDTSRNSEIGAEAYQELFGIDGKVVCISGSSRGLGKSLATCFGRLGARIVVSSHNIAELTEAEAELAGQGINVTAIRADVRSQDDCKALINGTVDRFGQIDVMVCNAGTDIIKPAHSYEEPEWDEIVDTNLRGYYYCAKFAAQAMLEQGDGSIIMTSSVASSLGIPGLTVYAASKGGVNQLTRTMAVEWANKGIRVNAVAPGFINNFMDGVHPNLDSPYQRRAMELTPMRRRGNLSEYFGPYIFLASPAASFITGEILYVDGGYAAS</sequence>
<dbReference type="FunFam" id="3.40.50.720:FF:000084">
    <property type="entry name" value="Short-chain dehydrogenase reductase"/>
    <property type="match status" value="1"/>
</dbReference>
<dbReference type="SUPFAM" id="SSF51735">
    <property type="entry name" value="NAD(P)-binding Rossmann-fold domains"/>
    <property type="match status" value="1"/>
</dbReference>
<dbReference type="PANTHER" id="PTHR42760">
    <property type="entry name" value="SHORT-CHAIN DEHYDROGENASES/REDUCTASES FAMILY MEMBER"/>
    <property type="match status" value="1"/>
</dbReference>
<dbReference type="PANTHER" id="PTHR42760:SF133">
    <property type="entry name" value="3-OXOACYL-[ACYL-CARRIER-PROTEIN] REDUCTASE"/>
    <property type="match status" value="1"/>
</dbReference>
<dbReference type="Pfam" id="PF13561">
    <property type="entry name" value="adh_short_C2"/>
    <property type="match status" value="1"/>
</dbReference>
<accession>A0A2P9AUC9</accession>
<evidence type="ECO:0000313" key="4">
    <source>
        <dbReference type="Proteomes" id="UP000245698"/>
    </source>
</evidence>
<dbReference type="AlphaFoldDB" id="A0A2P9AUC9"/>
<keyword evidence="2" id="KW-0560">Oxidoreductase</keyword>